<dbReference type="PANTHER" id="PTHR16305">
    <property type="entry name" value="TESTICULAR SOLUBLE ADENYLYL CYCLASE"/>
    <property type="match status" value="1"/>
</dbReference>
<accession>A0ABP9EFZ6</accession>
<dbReference type="PRINTS" id="PR00038">
    <property type="entry name" value="HTHLUXR"/>
</dbReference>
<comment type="caution">
    <text evidence="4">The sequence shown here is derived from an EMBL/GenBank/DDBJ whole genome shotgun (WGS) entry which is preliminary data.</text>
</comment>
<dbReference type="SUPFAM" id="SSF52540">
    <property type="entry name" value="P-loop containing nucleoside triphosphate hydrolases"/>
    <property type="match status" value="1"/>
</dbReference>
<evidence type="ECO:0000256" key="1">
    <source>
        <dbReference type="ARBA" id="ARBA00022741"/>
    </source>
</evidence>
<dbReference type="InterPro" id="IPR016032">
    <property type="entry name" value="Sig_transdc_resp-reg_C-effctor"/>
</dbReference>
<keyword evidence="1" id="KW-0547">Nucleotide-binding</keyword>
<dbReference type="SUPFAM" id="SSF46894">
    <property type="entry name" value="C-terminal effector domain of the bipartite response regulators"/>
    <property type="match status" value="1"/>
</dbReference>
<dbReference type="InterPro" id="IPR036388">
    <property type="entry name" value="WH-like_DNA-bd_sf"/>
</dbReference>
<dbReference type="Pfam" id="PF13191">
    <property type="entry name" value="AAA_16"/>
    <property type="match status" value="1"/>
</dbReference>
<gene>
    <name evidence="4" type="ORF">GCM10023203_30780</name>
</gene>
<dbReference type="InterPro" id="IPR000792">
    <property type="entry name" value="Tscrpt_reg_LuxR_C"/>
</dbReference>
<keyword evidence="2" id="KW-0067">ATP-binding</keyword>
<dbReference type="EMBL" id="BAABHQ010000007">
    <property type="protein sequence ID" value="GAA4878128.1"/>
    <property type="molecule type" value="Genomic_DNA"/>
</dbReference>
<dbReference type="InterPro" id="IPR041664">
    <property type="entry name" value="AAA_16"/>
</dbReference>
<dbReference type="Pfam" id="PF00196">
    <property type="entry name" value="GerE"/>
    <property type="match status" value="1"/>
</dbReference>
<dbReference type="InterPro" id="IPR019793">
    <property type="entry name" value="Peroxidases_heam-ligand_BS"/>
</dbReference>
<dbReference type="PROSITE" id="PS00622">
    <property type="entry name" value="HTH_LUXR_1"/>
    <property type="match status" value="1"/>
</dbReference>
<organism evidence="4 5">
    <name type="scientific">Actinomycetospora straminea</name>
    <dbReference type="NCBI Taxonomy" id="663607"/>
    <lineage>
        <taxon>Bacteria</taxon>
        <taxon>Bacillati</taxon>
        <taxon>Actinomycetota</taxon>
        <taxon>Actinomycetes</taxon>
        <taxon>Pseudonocardiales</taxon>
        <taxon>Pseudonocardiaceae</taxon>
        <taxon>Actinomycetospora</taxon>
    </lineage>
</organism>
<dbReference type="Proteomes" id="UP001500457">
    <property type="component" value="Unassembled WGS sequence"/>
</dbReference>
<dbReference type="Gene3D" id="1.10.10.10">
    <property type="entry name" value="Winged helix-like DNA-binding domain superfamily/Winged helix DNA-binding domain"/>
    <property type="match status" value="1"/>
</dbReference>
<dbReference type="CDD" id="cd06170">
    <property type="entry name" value="LuxR_C_like"/>
    <property type="match status" value="1"/>
</dbReference>
<evidence type="ECO:0000256" key="2">
    <source>
        <dbReference type="ARBA" id="ARBA00022840"/>
    </source>
</evidence>
<dbReference type="SUPFAM" id="SSF48452">
    <property type="entry name" value="TPR-like"/>
    <property type="match status" value="1"/>
</dbReference>
<proteinExistence type="predicted"/>
<evidence type="ECO:0000259" key="3">
    <source>
        <dbReference type="PROSITE" id="PS50043"/>
    </source>
</evidence>
<dbReference type="InterPro" id="IPR011990">
    <property type="entry name" value="TPR-like_helical_dom_sf"/>
</dbReference>
<keyword evidence="5" id="KW-1185">Reference proteome</keyword>
<reference evidence="5" key="1">
    <citation type="journal article" date="2019" name="Int. J. Syst. Evol. Microbiol.">
        <title>The Global Catalogue of Microorganisms (GCM) 10K type strain sequencing project: providing services to taxonomists for standard genome sequencing and annotation.</title>
        <authorList>
            <consortium name="The Broad Institute Genomics Platform"/>
            <consortium name="The Broad Institute Genome Sequencing Center for Infectious Disease"/>
            <person name="Wu L."/>
            <person name="Ma J."/>
        </authorList>
    </citation>
    <scope>NUCLEOTIDE SEQUENCE [LARGE SCALE GENOMIC DNA]</scope>
    <source>
        <strain evidence="5">JCM 17983</strain>
    </source>
</reference>
<evidence type="ECO:0000313" key="5">
    <source>
        <dbReference type="Proteomes" id="UP001500457"/>
    </source>
</evidence>
<dbReference type="PROSITE" id="PS50043">
    <property type="entry name" value="HTH_LUXR_2"/>
    <property type="match status" value="1"/>
</dbReference>
<dbReference type="SMART" id="SM00421">
    <property type="entry name" value="HTH_LUXR"/>
    <property type="match status" value="1"/>
</dbReference>
<protein>
    <submittedName>
        <fullName evidence="4">AAA family ATPase</fullName>
    </submittedName>
</protein>
<dbReference type="InterPro" id="IPR027417">
    <property type="entry name" value="P-loop_NTPase"/>
</dbReference>
<evidence type="ECO:0000313" key="4">
    <source>
        <dbReference type="EMBL" id="GAA4878128.1"/>
    </source>
</evidence>
<name>A0ABP9EFZ6_9PSEU</name>
<dbReference type="PANTHER" id="PTHR16305:SF35">
    <property type="entry name" value="TRANSCRIPTIONAL ACTIVATOR DOMAIN"/>
    <property type="match status" value="1"/>
</dbReference>
<sequence>MVGAVLEREDELAATGELVDRVVRGGGGLLLVEGDAGIGKTTLVEAARELADGRGVALAGARGSELERELAFGVVHELLAPVVGPVAGSAATVLSPALSPALSSAPGADLFAVLHGLYWAVADRAAQGPLLLTVDDVHWCDLPSLRFLAYLARRLDGLPVALLVAGRPVALDAARSEVLDTMAREPGVRVLRPAPLSRSGTRTLITGVLGAPDAAFEDACRGATGGNPFLLGELLADLHREGVAPHAAAVDRVAAAVPREVERSVRARLAALGSEAVALARAAAVLGDGADARRAAELAGVAPASAGAVVDALVTARVLAPGRGATGLAFLHPLVRSAVEAATGPSEWAEAHRRAVAVLAAAGVDDDGLVRHLLAARPTGDPAVVTALRAAAARAAARGVPESAAQLLRRALDEPPAHPARSAVLLELGSAEMRAGDPAALDHLLAAADEADAVDARAVATLALGRVLLHAGRGVEAVHRLLAVLDEVEAAGAPASERALELEAELVTVATQDPATRPVTEARLARRTRDPEPTTRGGCVLLAALAVEETVVQGSRTRAIALAEAALSGGHLLGEPVMARLPAVGITLTLGGRPAAAVAMWDEAIGVLRRHGDMRGFALASAFRGYAGTYTGDLVAALGDTRQAVELTERDPSQALARGFAIAWLVDVLLDTGELDTAEELLAAHAVRSGGAMSAGSYLLRSRGRLRLAQGRPDEAERDLRACGRLLEAAGAGAGAVFRWRPGVALALRDQGDDEAARVTADEACAAAEAWGAPLPLAEALRVAGEVAPRGEGLALLRRAVDVAAEAPLECVRCLLALGRALHRAGHRGEAREVLRDALDGAVDRGATAIARAAQDELVATGARPRRARTSGAEALTPTERRVATAVAGGATNRAVAQALFVSEKTVETHLGSVYRKLGIAARSQLADALGDAAVRPPAAGTRR</sequence>
<dbReference type="PROSITE" id="PS00435">
    <property type="entry name" value="PEROXIDASE_1"/>
    <property type="match status" value="1"/>
</dbReference>
<feature type="domain" description="HTH luxR-type" evidence="3">
    <location>
        <begin position="869"/>
        <end position="934"/>
    </location>
</feature>
<dbReference type="Gene3D" id="1.25.40.10">
    <property type="entry name" value="Tetratricopeptide repeat domain"/>
    <property type="match status" value="1"/>
</dbReference>